<dbReference type="RefSeq" id="XP_041166718.1">
    <property type="nucleotide sequence ID" value="XM_041305677.1"/>
</dbReference>
<dbReference type="OrthoDB" id="2691231at2759"/>
<dbReference type="GeneID" id="64599441"/>
<protein>
    <submittedName>
        <fullName evidence="2">Uncharacterized protein</fullName>
    </submittedName>
</protein>
<dbReference type="EMBL" id="JABBWE010000003">
    <property type="protein sequence ID" value="KAG1805103.1"/>
    <property type="molecule type" value="Genomic_DNA"/>
</dbReference>
<feature type="region of interest" description="Disordered" evidence="1">
    <location>
        <begin position="113"/>
        <end position="172"/>
    </location>
</feature>
<proteinExistence type="predicted"/>
<organism evidence="2 3">
    <name type="scientific">Suillus plorans</name>
    <dbReference type="NCBI Taxonomy" id="116603"/>
    <lineage>
        <taxon>Eukaryota</taxon>
        <taxon>Fungi</taxon>
        <taxon>Dikarya</taxon>
        <taxon>Basidiomycota</taxon>
        <taxon>Agaricomycotina</taxon>
        <taxon>Agaricomycetes</taxon>
        <taxon>Agaricomycetidae</taxon>
        <taxon>Boletales</taxon>
        <taxon>Suillineae</taxon>
        <taxon>Suillaceae</taxon>
        <taxon>Suillus</taxon>
    </lineage>
</organism>
<dbReference type="AlphaFoldDB" id="A0A9P7DWV2"/>
<evidence type="ECO:0000256" key="1">
    <source>
        <dbReference type="SAM" id="MobiDB-lite"/>
    </source>
</evidence>
<evidence type="ECO:0000313" key="2">
    <source>
        <dbReference type="EMBL" id="KAG1805103.1"/>
    </source>
</evidence>
<reference evidence="2" key="1">
    <citation type="journal article" date="2020" name="New Phytol.">
        <title>Comparative genomics reveals dynamic genome evolution in host specialist ectomycorrhizal fungi.</title>
        <authorList>
            <person name="Lofgren L.A."/>
            <person name="Nguyen N.H."/>
            <person name="Vilgalys R."/>
            <person name="Ruytinx J."/>
            <person name="Liao H.L."/>
            <person name="Branco S."/>
            <person name="Kuo A."/>
            <person name="LaButti K."/>
            <person name="Lipzen A."/>
            <person name="Andreopoulos W."/>
            <person name="Pangilinan J."/>
            <person name="Riley R."/>
            <person name="Hundley H."/>
            <person name="Na H."/>
            <person name="Barry K."/>
            <person name="Grigoriev I.V."/>
            <person name="Stajich J.E."/>
            <person name="Kennedy P.G."/>
        </authorList>
    </citation>
    <scope>NUCLEOTIDE SEQUENCE</scope>
    <source>
        <strain evidence="2">S12</strain>
    </source>
</reference>
<name>A0A9P7DWV2_9AGAM</name>
<evidence type="ECO:0000313" key="3">
    <source>
        <dbReference type="Proteomes" id="UP000719766"/>
    </source>
</evidence>
<gene>
    <name evidence="2" type="ORF">HD556DRAFT_1437266</name>
</gene>
<feature type="compositionally biased region" description="Basic and acidic residues" evidence="1">
    <location>
        <begin position="116"/>
        <end position="129"/>
    </location>
</feature>
<sequence length="172" mass="19393">MRLHIEEPASILSHQRITISMPQSFEERLTKALLQPSEDHPEVRIGSRSTLESLVTHTSILHEADVVHFAKVGFDASVGTLAKQLGFQGDVVKTVYSHLTTYEQTVQVMESMQQAAEERAVAEISSRNEESDDEESVKEESSDEESVKEESVYQESMKEESGCEQHKDIKEE</sequence>
<accession>A0A9P7DWV2</accession>
<comment type="caution">
    <text evidence="2">The sequence shown here is derived from an EMBL/GenBank/DDBJ whole genome shotgun (WGS) entry which is preliminary data.</text>
</comment>
<feature type="compositionally biased region" description="Acidic residues" evidence="1">
    <location>
        <begin position="130"/>
        <end position="147"/>
    </location>
</feature>
<keyword evidence="3" id="KW-1185">Reference proteome</keyword>
<dbReference type="Proteomes" id="UP000719766">
    <property type="component" value="Unassembled WGS sequence"/>
</dbReference>
<feature type="compositionally biased region" description="Basic and acidic residues" evidence="1">
    <location>
        <begin position="148"/>
        <end position="172"/>
    </location>
</feature>